<comment type="caution">
    <text evidence="1">The sequence shown here is derived from an EMBL/GenBank/DDBJ whole genome shotgun (WGS) entry which is preliminary data.</text>
</comment>
<dbReference type="PANTHER" id="PTHR39189:SF1">
    <property type="entry name" value="UPF0173 METAL-DEPENDENT HYDROLASE YTKL"/>
    <property type="match status" value="1"/>
</dbReference>
<reference evidence="1 2" key="1">
    <citation type="journal article" date="2016" name="Nat. Commun.">
        <title>Thousands of microbial genomes shed light on interconnected biogeochemical processes in an aquifer system.</title>
        <authorList>
            <person name="Anantharaman K."/>
            <person name="Brown C.T."/>
            <person name="Hug L.A."/>
            <person name="Sharon I."/>
            <person name="Castelle C.J."/>
            <person name="Probst A.J."/>
            <person name="Thomas B.C."/>
            <person name="Singh A."/>
            <person name="Wilkins M.J."/>
            <person name="Karaoz U."/>
            <person name="Brodie E.L."/>
            <person name="Williams K.H."/>
            <person name="Hubbard S.S."/>
            <person name="Banfield J.F."/>
        </authorList>
    </citation>
    <scope>NUCLEOTIDE SEQUENCE [LARGE SCALE GENOMIC DNA]</scope>
</reference>
<dbReference type="Pfam" id="PF13483">
    <property type="entry name" value="Lactamase_B_3"/>
    <property type="match status" value="1"/>
</dbReference>
<evidence type="ECO:0000313" key="1">
    <source>
        <dbReference type="EMBL" id="OGG14658.1"/>
    </source>
</evidence>
<dbReference type="InterPro" id="IPR036866">
    <property type="entry name" value="RibonucZ/Hydroxyglut_hydro"/>
</dbReference>
<protein>
    <recommendedName>
        <fullName evidence="3">Lactamase</fullName>
    </recommendedName>
</protein>
<name>A0A1F5ZQD7_9BACT</name>
<dbReference type="EMBL" id="MFJE01000013">
    <property type="protein sequence ID" value="OGG14658.1"/>
    <property type="molecule type" value="Genomic_DNA"/>
</dbReference>
<evidence type="ECO:0008006" key="3">
    <source>
        <dbReference type="Google" id="ProtNLM"/>
    </source>
</evidence>
<dbReference type="STRING" id="1798375.A2773_02630"/>
<accession>A0A1F5ZQD7</accession>
<dbReference type="PANTHER" id="PTHR39189">
    <property type="entry name" value="UPF0173 METAL-DEPENDENT HYDROLASE YTKL"/>
    <property type="match status" value="1"/>
</dbReference>
<dbReference type="Gene3D" id="3.60.15.10">
    <property type="entry name" value="Ribonuclease Z/Hydroxyacylglutathione hydrolase-like"/>
    <property type="match status" value="1"/>
</dbReference>
<dbReference type="Proteomes" id="UP000177383">
    <property type="component" value="Unassembled WGS sequence"/>
</dbReference>
<organism evidence="1 2">
    <name type="scientific">Candidatus Gottesmanbacteria bacterium RIFCSPHIGHO2_01_FULL_39_10</name>
    <dbReference type="NCBI Taxonomy" id="1798375"/>
    <lineage>
        <taxon>Bacteria</taxon>
        <taxon>Candidatus Gottesmaniibacteriota</taxon>
    </lineage>
</organism>
<gene>
    <name evidence="1" type="ORF">A2773_02630</name>
</gene>
<dbReference type="SUPFAM" id="SSF56281">
    <property type="entry name" value="Metallo-hydrolase/oxidoreductase"/>
    <property type="match status" value="1"/>
</dbReference>
<proteinExistence type="predicted"/>
<evidence type="ECO:0000313" key="2">
    <source>
        <dbReference type="Proteomes" id="UP000177383"/>
    </source>
</evidence>
<sequence>MEIQYIGHSSFKIRGKNASVVCDPYDPQFTGLKFPKISAEIVTISHNHGDHNNSEGVSDKTLVISGPGEYEVKGVKVVGLSTYHDGKEGKERGKNTIYRIDIDKISLVHLGDLGHKLTDSQIDSLGTVDILLIPVGGVYTLNPAEAAVVVSQLEPKVIIPMHYKRKELDEKTFAGLADLNLFLKELGKTDIAPLPKYTTTREKLPSEATVVVLE</sequence>
<dbReference type="AlphaFoldDB" id="A0A1F5ZQD7"/>